<dbReference type="KEGG" id="pez:HWQ56_26325"/>
<evidence type="ECO:0000313" key="18">
    <source>
        <dbReference type="EMBL" id="QKZ07100.1"/>
    </source>
</evidence>
<comment type="catalytic activity">
    <reaction evidence="13">
        <text>L-tyrosyl-[protein] + ATP = O-phospho-L-tyrosyl-[protein] + ADP + H(+)</text>
        <dbReference type="Rhea" id="RHEA:10596"/>
        <dbReference type="Rhea" id="RHEA-COMP:10136"/>
        <dbReference type="Rhea" id="RHEA-COMP:20101"/>
        <dbReference type="ChEBI" id="CHEBI:15378"/>
        <dbReference type="ChEBI" id="CHEBI:30616"/>
        <dbReference type="ChEBI" id="CHEBI:46858"/>
        <dbReference type="ChEBI" id="CHEBI:61978"/>
        <dbReference type="ChEBI" id="CHEBI:456216"/>
    </reaction>
</comment>
<dbReference type="NCBIfam" id="TIGR01007">
    <property type="entry name" value="eps_fam"/>
    <property type="match status" value="1"/>
</dbReference>
<accession>A0A7D5DAJ8</accession>
<dbReference type="FunFam" id="3.40.50.300:FF:000527">
    <property type="entry name" value="Tyrosine-protein kinase etk"/>
    <property type="match status" value="1"/>
</dbReference>
<dbReference type="Gene3D" id="3.40.50.300">
    <property type="entry name" value="P-loop containing nucleotide triphosphate hydrolases"/>
    <property type="match status" value="1"/>
</dbReference>
<evidence type="ECO:0000256" key="6">
    <source>
        <dbReference type="ARBA" id="ARBA00022692"/>
    </source>
</evidence>
<keyword evidence="6 14" id="KW-0812">Transmembrane</keyword>
<keyword evidence="5 18" id="KW-0808">Transferase</keyword>
<dbReference type="Pfam" id="PF13614">
    <property type="entry name" value="AAA_31"/>
    <property type="match status" value="1"/>
</dbReference>
<dbReference type="InterPro" id="IPR050445">
    <property type="entry name" value="Bact_polysacc_biosynth/exp"/>
</dbReference>
<evidence type="ECO:0000256" key="12">
    <source>
        <dbReference type="ARBA" id="ARBA00023137"/>
    </source>
</evidence>
<dbReference type="Pfam" id="PF02706">
    <property type="entry name" value="Wzz"/>
    <property type="match status" value="1"/>
</dbReference>
<dbReference type="RefSeq" id="WP_176572103.1">
    <property type="nucleotide sequence ID" value="NZ_CP056030.1"/>
</dbReference>
<dbReference type="InterPro" id="IPR032807">
    <property type="entry name" value="GNVR"/>
</dbReference>
<evidence type="ECO:0000256" key="7">
    <source>
        <dbReference type="ARBA" id="ARBA00022741"/>
    </source>
</evidence>
<name>A0A7D5DAJ8_9PSED</name>
<keyword evidence="9" id="KW-0067">ATP-binding</keyword>
<feature type="domain" description="Tyrosine-protein kinase G-rich" evidence="17">
    <location>
        <begin position="385"/>
        <end position="467"/>
    </location>
</feature>
<evidence type="ECO:0000256" key="9">
    <source>
        <dbReference type="ARBA" id="ARBA00022840"/>
    </source>
</evidence>
<evidence type="ECO:0000313" key="19">
    <source>
        <dbReference type="Proteomes" id="UP000509568"/>
    </source>
</evidence>
<evidence type="ECO:0000256" key="1">
    <source>
        <dbReference type="ARBA" id="ARBA00004429"/>
    </source>
</evidence>
<keyword evidence="10 14" id="KW-1133">Transmembrane helix</keyword>
<comment type="similarity">
    <text evidence="2">Belongs to the etk/wzc family.</text>
</comment>
<protein>
    <submittedName>
        <fullName evidence="18">Polysaccharide biosynthesis tyrosine autokinase</fullName>
        <ecNumber evidence="18">2.7.10.2</ecNumber>
    </submittedName>
</protein>
<sequence>MTAMNRSSLEHYQDTQLDLATLLRTLIDHKRLIAGVVGSFAVAGLAFAFLATPSYQANVMIQIEPRRVGLDNTPEINTKPNAVSQATAEIELIRSRAVLGQVVNELNLDVVHKPNYLPGIGAFMARHFKPTANEPLAAPLLGLDSFAWGGEKLDVSTLEVPESLLGKKMTLVAGEHGQYRLLDSDGDALLTGQVGEMAAAGGISLQVDTLQARPGTEFTVARNRALVTQLEYQTKLKVAEAGKDSGIVYLSLEDPDPAQANRVLNEVSRLYVRQNLERTSAEAEQRLQFLRSQLPIVRGELTKAEDALHDYQMRSKSVDISQETSSLLTQVVSVDNQISELKLKRADLDRLYTRQHPTQVALTNQINQLEAQKASMQSRVHNLPETQQELLRLTREQQVTNQTYTQLLNKTQEQDIIRAGNIGNVHIIDKADANVEEPVKPMKKLIVLISILLGGLVAVAIIFVRQAFDRGIVNPDDIENLGIPVYASVPLSRLQDRLNKGRAPRKGTSDTRLLSVAEPGELAVESLRSLRTSLHFAMMEARNNILMISSPSPAVGKSFISANLAVTIAQAGKKVLLIDADMRKGYLHKVVGLQPRHGLSDALAARLSNREVVNATAVDNLHFISCGFAAPNPSELLMHDNFNKLLRELAPKYDLVIIDTPPIMAVTDAALVGRQSGTTLLVARFGKSSAKELEVAKRRLAQNGVLVKGAIFNGVQRKASTAEYDCSAYDYSPNKK</sequence>
<evidence type="ECO:0000256" key="3">
    <source>
        <dbReference type="ARBA" id="ARBA00022475"/>
    </source>
</evidence>
<keyword evidence="11 14" id="KW-0472">Membrane</keyword>
<proteinExistence type="inferred from homology"/>
<keyword evidence="4" id="KW-0997">Cell inner membrane</keyword>
<dbReference type="InterPro" id="IPR025669">
    <property type="entry name" value="AAA_dom"/>
</dbReference>
<dbReference type="InterPro" id="IPR027417">
    <property type="entry name" value="P-loop_NTPase"/>
</dbReference>
<comment type="subcellular location">
    <subcellularLocation>
        <location evidence="1">Cell inner membrane</location>
        <topology evidence="1">Multi-pass membrane protein</topology>
    </subcellularLocation>
</comment>
<feature type="domain" description="AAA" evidence="16">
    <location>
        <begin position="554"/>
        <end position="668"/>
    </location>
</feature>
<dbReference type="Pfam" id="PF13807">
    <property type="entry name" value="GNVR"/>
    <property type="match status" value="1"/>
</dbReference>
<feature type="domain" description="Polysaccharide chain length determinant N-terminal" evidence="15">
    <location>
        <begin position="16"/>
        <end position="106"/>
    </location>
</feature>
<gene>
    <name evidence="18" type="ORF">HWQ56_26325</name>
</gene>
<keyword evidence="12" id="KW-0829">Tyrosine-protein kinase</keyword>
<evidence type="ECO:0000259" key="15">
    <source>
        <dbReference type="Pfam" id="PF02706"/>
    </source>
</evidence>
<dbReference type="GO" id="GO:0005524">
    <property type="term" value="F:ATP binding"/>
    <property type="evidence" value="ECO:0007669"/>
    <property type="project" value="UniProtKB-KW"/>
</dbReference>
<dbReference type="InterPro" id="IPR005702">
    <property type="entry name" value="Wzc-like_C"/>
</dbReference>
<dbReference type="PANTHER" id="PTHR32309">
    <property type="entry name" value="TYROSINE-PROTEIN KINASE"/>
    <property type="match status" value="1"/>
</dbReference>
<dbReference type="EC" id="2.7.10.2" evidence="18"/>
<evidence type="ECO:0000256" key="2">
    <source>
        <dbReference type="ARBA" id="ARBA00008883"/>
    </source>
</evidence>
<keyword evidence="3" id="KW-1003">Cell membrane</keyword>
<evidence type="ECO:0000259" key="17">
    <source>
        <dbReference type="Pfam" id="PF13807"/>
    </source>
</evidence>
<keyword evidence="7" id="KW-0547">Nucleotide-binding</keyword>
<evidence type="ECO:0000259" key="16">
    <source>
        <dbReference type="Pfam" id="PF13614"/>
    </source>
</evidence>
<evidence type="ECO:0000256" key="5">
    <source>
        <dbReference type="ARBA" id="ARBA00022679"/>
    </source>
</evidence>
<dbReference type="PANTHER" id="PTHR32309:SF32">
    <property type="entry name" value="TYROSINE-PROTEIN KINASE ETK-RELATED"/>
    <property type="match status" value="1"/>
</dbReference>
<dbReference type="GO" id="GO:0004715">
    <property type="term" value="F:non-membrane spanning protein tyrosine kinase activity"/>
    <property type="evidence" value="ECO:0007669"/>
    <property type="project" value="UniProtKB-EC"/>
</dbReference>
<dbReference type="InterPro" id="IPR003856">
    <property type="entry name" value="LPS_length_determ_N"/>
</dbReference>
<evidence type="ECO:0000256" key="10">
    <source>
        <dbReference type="ARBA" id="ARBA00022989"/>
    </source>
</evidence>
<evidence type="ECO:0000256" key="4">
    <source>
        <dbReference type="ARBA" id="ARBA00022519"/>
    </source>
</evidence>
<evidence type="ECO:0000256" key="8">
    <source>
        <dbReference type="ARBA" id="ARBA00022777"/>
    </source>
</evidence>
<evidence type="ECO:0000256" key="13">
    <source>
        <dbReference type="ARBA" id="ARBA00053015"/>
    </source>
</evidence>
<evidence type="ECO:0000256" key="14">
    <source>
        <dbReference type="SAM" id="Phobius"/>
    </source>
</evidence>
<dbReference type="GO" id="GO:0042802">
    <property type="term" value="F:identical protein binding"/>
    <property type="evidence" value="ECO:0007669"/>
    <property type="project" value="UniProtKB-ARBA"/>
</dbReference>
<dbReference type="EMBL" id="CP056030">
    <property type="protein sequence ID" value="QKZ07100.1"/>
    <property type="molecule type" value="Genomic_DNA"/>
</dbReference>
<feature type="transmembrane region" description="Helical" evidence="14">
    <location>
        <begin position="32"/>
        <end position="51"/>
    </location>
</feature>
<dbReference type="SUPFAM" id="SSF52540">
    <property type="entry name" value="P-loop containing nucleoside triphosphate hydrolases"/>
    <property type="match status" value="1"/>
</dbReference>
<keyword evidence="8 18" id="KW-0418">Kinase</keyword>
<feature type="transmembrane region" description="Helical" evidence="14">
    <location>
        <begin position="445"/>
        <end position="464"/>
    </location>
</feature>
<dbReference type="AlphaFoldDB" id="A0A7D5DAJ8"/>
<organism evidence="18 19">
    <name type="scientific">Pseudomonas eucalypticola</name>
    <dbReference type="NCBI Taxonomy" id="2599595"/>
    <lineage>
        <taxon>Bacteria</taxon>
        <taxon>Pseudomonadati</taxon>
        <taxon>Pseudomonadota</taxon>
        <taxon>Gammaproteobacteria</taxon>
        <taxon>Pseudomonadales</taxon>
        <taxon>Pseudomonadaceae</taxon>
        <taxon>Pseudomonas</taxon>
    </lineage>
</organism>
<keyword evidence="19" id="KW-1185">Reference proteome</keyword>
<dbReference type="Proteomes" id="UP000509568">
    <property type="component" value="Chromosome"/>
</dbReference>
<dbReference type="CDD" id="cd05387">
    <property type="entry name" value="BY-kinase"/>
    <property type="match status" value="1"/>
</dbReference>
<reference evidence="18 19" key="1">
    <citation type="submission" date="2020-06" db="EMBL/GenBank/DDBJ databases">
        <title>Pseudomonas eucalypticola sp. nov., an endophyte of Eucalyptus dunnii leaves with biocontrol ability of eucalyptus leaf blight.</title>
        <authorList>
            <person name="Liu Y."/>
            <person name="Song Z."/>
            <person name="Zeng H."/>
            <person name="Lu M."/>
            <person name="Wang X."/>
            <person name="Lian X."/>
            <person name="Zhang Q."/>
        </authorList>
    </citation>
    <scope>NUCLEOTIDE SEQUENCE [LARGE SCALE GENOMIC DNA]</scope>
    <source>
        <strain evidence="18 19">NP-1</strain>
    </source>
</reference>
<evidence type="ECO:0000256" key="11">
    <source>
        <dbReference type="ARBA" id="ARBA00023136"/>
    </source>
</evidence>
<dbReference type="GO" id="GO:0005886">
    <property type="term" value="C:plasma membrane"/>
    <property type="evidence" value="ECO:0007669"/>
    <property type="project" value="UniProtKB-SubCell"/>
</dbReference>
<dbReference type="Pfam" id="PF23607">
    <property type="entry name" value="WZC_N"/>
    <property type="match status" value="1"/>
</dbReference>